<dbReference type="SUPFAM" id="SSF48150">
    <property type="entry name" value="DNA-glycosylase"/>
    <property type="match status" value="1"/>
</dbReference>
<dbReference type="EMBL" id="CP024964">
    <property type="protein sequence ID" value="ATZ17953.1"/>
    <property type="molecule type" value="Genomic_DNA"/>
</dbReference>
<dbReference type="Proteomes" id="UP000231896">
    <property type="component" value="Chromosome"/>
</dbReference>
<accession>A0A2K8NZ87</accession>
<feature type="binding site" evidence="1">
    <location>
        <position position="7"/>
    </location>
    <ligand>
        <name>Zn(2+)</name>
        <dbReference type="ChEBI" id="CHEBI:29105"/>
    </ligand>
</feature>
<dbReference type="InterPro" id="IPR011257">
    <property type="entry name" value="DNA_glycosylase"/>
</dbReference>
<feature type="binding site" evidence="1">
    <location>
        <position position="19"/>
    </location>
    <ligand>
        <name>Zn(2+)</name>
        <dbReference type="ChEBI" id="CHEBI:29105"/>
    </ligand>
</feature>
<evidence type="ECO:0000313" key="3">
    <source>
        <dbReference type="Proteomes" id="UP000231896"/>
    </source>
</evidence>
<evidence type="ECO:0000313" key="2">
    <source>
        <dbReference type="EMBL" id="ATZ17953.1"/>
    </source>
</evidence>
<dbReference type="AlphaFoldDB" id="A0A2K8NZ87"/>
<keyword evidence="3" id="KW-1185">Reference proteome</keyword>
<dbReference type="PANTHER" id="PTHR30037">
    <property type="entry name" value="DNA-3-METHYLADENINE GLYCOSYLASE 1"/>
    <property type="match status" value="1"/>
</dbReference>
<evidence type="ECO:0000256" key="1">
    <source>
        <dbReference type="PIRSR" id="PIRSR605019-1"/>
    </source>
</evidence>
<dbReference type="KEGG" id="eml:EMELA_v1c03920"/>
<reference evidence="2 3" key="1">
    <citation type="submission" date="2017-11" db="EMBL/GenBank/DDBJ databases">
        <title>Genome sequence of Entomoplasma melaleucae M1 (ATCC 49191).</title>
        <authorList>
            <person name="Lo W.-S."/>
            <person name="Gasparich G.E."/>
            <person name="Kuo C.-H."/>
        </authorList>
    </citation>
    <scope>NUCLEOTIDE SEQUENCE [LARGE SCALE GENOMIC DNA]</scope>
    <source>
        <strain evidence="2 3">M1</strain>
    </source>
</reference>
<dbReference type="Gene3D" id="1.10.340.30">
    <property type="entry name" value="Hypothetical protein, domain 2"/>
    <property type="match status" value="1"/>
</dbReference>
<dbReference type="STRING" id="1408435.GCA_000685885_00739"/>
<dbReference type="GO" id="GO:0006284">
    <property type="term" value="P:base-excision repair"/>
    <property type="evidence" value="ECO:0007669"/>
    <property type="project" value="InterPro"/>
</dbReference>
<sequence length="193" mass="22896">MENIKRCDWSVIKEEKNYHNNEWGFENHSDEYMFELLILENMQAGLSWRTILVKGEGYQKAFDNFNYNKLINYDENKVNELMQNPNIIRNKLKIKAAISNAKYFIEIQKEFSSFDNYIWGFVDHKQIVNLWKTIKDLPAETDLSITISKDLKSVVLNLLGLLLCIHFYKQFELLMTILMIVLQNHTNHNISVL</sequence>
<dbReference type="GO" id="GO:0046872">
    <property type="term" value="F:metal ion binding"/>
    <property type="evidence" value="ECO:0007669"/>
    <property type="project" value="UniProtKB-KW"/>
</dbReference>
<organism evidence="2 3">
    <name type="scientific">Mesoplasma melaleucae</name>
    <dbReference type="NCBI Taxonomy" id="81459"/>
    <lineage>
        <taxon>Bacteria</taxon>
        <taxon>Bacillati</taxon>
        <taxon>Mycoplasmatota</taxon>
        <taxon>Mollicutes</taxon>
        <taxon>Entomoplasmatales</taxon>
        <taxon>Entomoplasmataceae</taxon>
        <taxon>Mesoplasma</taxon>
    </lineage>
</organism>
<proteinExistence type="predicted"/>
<dbReference type="PANTHER" id="PTHR30037:SF4">
    <property type="entry name" value="DNA-3-METHYLADENINE GLYCOSYLASE I"/>
    <property type="match status" value="1"/>
</dbReference>
<gene>
    <name evidence="2" type="ORF">EMELA_v1c03920</name>
</gene>
<name>A0A2K8NZ87_9MOLU</name>
<keyword evidence="1" id="KW-0479">Metal-binding</keyword>
<keyword evidence="1" id="KW-0862">Zinc</keyword>
<dbReference type="Pfam" id="PF03352">
    <property type="entry name" value="Adenine_glyco"/>
    <property type="match status" value="1"/>
</dbReference>
<dbReference type="InterPro" id="IPR005019">
    <property type="entry name" value="Adenine_glyco"/>
</dbReference>
<protein>
    <submittedName>
        <fullName evidence="2">DNA-3-methyladenine glycosylase</fullName>
    </submittedName>
</protein>
<dbReference type="GO" id="GO:0008725">
    <property type="term" value="F:DNA-3-methyladenine glycosylase activity"/>
    <property type="evidence" value="ECO:0007669"/>
    <property type="project" value="InterPro"/>
</dbReference>
<dbReference type="InterPro" id="IPR052891">
    <property type="entry name" value="DNA-3mA_glycosylase"/>
</dbReference>